<dbReference type="PROSITE" id="PS51421">
    <property type="entry name" value="RAS"/>
    <property type="match status" value="1"/>
</dbReference>
<comment type="caution">
    <text evidence="3">The sequence shown here is derived from an EMBL/GenBank/DDBJ whole genome shotgun (WGS) entry which is preliminary data.</text>
</comment>
<keyword evidence="1" id="KW-0547">Nucleotide-binding</keyword>
<dbReference type="SUPFAM" id="SSF52540">
    <property type="entry name" value="P-loop containing nucleoside triphosphate hydrolases"/>
    <property type="match status" value="1"/>
</dbReference>
<gene>
    <name evidence="3" type="ORF">CJOHNSTONI_LOCUS7414</name>
</gene>
<accession>A0A8J2QAP3</accession>
<dbReference type="Pfam" id="PF00071">
    <property type="entry name" value="Ras"/>
    <property type="match status" value="1"/>
</dbReference>
<dbReference type="GO" id="GO:0007165">
    <property type="term" value="P:signal transduction"/>
    <property type="evidence" value="ECO:0007669"/>
    <property type="project" value="InterPro"/>
</dbReference>
<evidence type="ECO:0000313" key="3">
    <source>
        <dbReference type="EMBL" id="CAG9537619.1"/>
    </source>
</evidence>
<dbReference type="PANTHER" id="PTHR24070">
    <property type="entry name" value="RAS, DI-RAS, AND RHEB FAMILY MEMBERS OF SMALL GTPASE SUPERFAMILY"/>
    <property type="match status" value="1"/>
</dbReference>
<dbReference type="SMART" id="SM00173">
    <property type="entry name" value="RAS"/>
    <property type="match status" value="1"/>
</dbReference>
<keyword evidence="2" id="KW-0342">GTP-binding</keyword>
<evidence type="ECO:0000256" key="2">
    <source>
        <dbReference type="ARBA" id="ARBA00023134"/>
    </source>
</evidence>
<dbReference type="Proteomes" id="UP000746747">
    <property type="component" value="Unassembled WGS sequence"/>
</dbReference>
<evidence type="ECO:0000256" key="1">
    <source>
        <dbReference type="ARBA" id="ARBA00022741"/>
    </source>
</evidence>
<organism evidence="3 4">
    <name type="scientific">Cercopithifilaria johnstoni</name>
    <dbReference type="NCBI Taxonomy" id="2874296"/>
    <lineage>
        <taxon>Eukaryota</taxon>
        <taxon>Metazoa</taxon>
        <taxon>Ecdysozoa</taxon>
        <taxon>Nematoda</taxon>
        <taxon>Chromadorea</taxon>
        <taxon>Rhabditida</taxon>
        <taxon>Spirurina</taxon>
        <taxon>Spiruromorpha</taxon>
        <taxon>Filarioidea</taxon>
        <taxon>Onchocercidae</taxon>
        <taxon>Cercopithifilaria</taxon>
    </lineage>
</organism>
<dbReference type="AlphaFoldDB" id="A0A8J2QAP3"/>
<dbReference type="InterPro" id="IPR020849">
    <property type="entry name" value="Small_GTPase_Ras-type"/>
</dbReference>
<name>A0A8J2QAP3_9BILA</name>
<proteinExistence type="predicted"/>
<keyword evidence="4" id="KW-1185">Reference proteome</keyword>
<dbReference type="Gene3D" id="3.40.50.300">
    <property type="entry name" value="P-loop containing nucleotide triphosphate hydrolases"/>
    <property type="match status" value="1"/>
</dbReference>
<dbReference type="InterPro" id="IPR001806">
    <property type="entry name" value="Small_GTPase"/>
</dbReference>
<dbReference type="InterPro" id="IPR027417">
    <property type="entry name" value="P-loop_NTPase"/>
</dbReference>
<dbReference type="GO" id="GO:0005525">
    <property type="term" value="F:GTP binding"/>
    <property type="evidence" value="ECO:0007669"/>
    <property type="project" value="UniProtKB-KW"/>
</dbReference>
<evidence type="ECO:0000313" key="4">
    <source>
        <dbReference type="Proteomes" id="UP000746747"/>
    </source>
</evidence>
<dbReference type="OrthoDB" id="265044at2759"/>
<dbReference type="EMBL" id="CAKAEH010001565">
    <property type="protein sequence ID" value="CAG9537619.1"/>
    <property type="molecule type" value="Genomic_DNA"/>
</dbReference>
<dbReference type="GO" id="GO:0016020">
    <property type="term" value="C:membrane"/>
    <property type="evidence" value="ECO:0007669"/>
    <property type="project" value="InterPro"/>
</dbReference>
<reference evidence="3" key="1">
    <citation type="submission" date="2021-09" db="EMBL/GenBank/DDBJ databases">
        <authorList>
            <consortium name="Pathogen Informatics"/>
        </authorList>
    </citation>
    <scope>NUCLEOTIDE SEQUENCE</scope>
</reference>
<sequence>MSDLYMKNGDGFIVVYSITDATSLINTVEIFQSLLRVRQKYHFPLILVDNKLTISKIEKCQEAMVKNMQLNTIQYFVKHQRKIIFMSSRFIFEDIVKQIRAEGQLTPHQLEKERKR</sequence>
<protein>
    <submittedName>
        <fullName evidence="3">Uncharacterized protein</fullName>
    </submittedName>
</protein>
<dbReference type="GO" id="GO:0003924">
    <property type="term" value="F:GTPase activity"/>
    <property type="evidence" value="ECO:0007669"/>
    <property type="project" value="InterPro"/>
</dbReference>